<proteinExistence type="predicted"/>
<reference evidence="6" key="3">
    <citation type="submission" date="2025-04" db="UniProtKB">
        <authorList>
            <consortium name="RefSeq"/>
        </authorList>
    </citation>
    <scope>IDENTIFICATION</scope>
    <source>
        <strain evidence="6">CBS 304.34</strain>
    </source>
</reference>
<organism evidence="4">
    <name type="scientific">Mytilinidion resinicola</name>
    <dbReference type="NCBI Taxonomy" id="574789"/>
    <lineage>
        <taxon>Eukaryota</taxon>
        <taxon>Fungi</taxon>
        <taxon>Dikarya</taxon>
        <taxon>Ascomycota</taxon>
        <taxon>Pezizomycotina</taxon>
        <taxon>Dothideomycetes</taxon>
        <taxon>Pleosporomycetidae</taxon>
        <taxon>Mytilinidiales</taxon>
        <taxon>Mytilinidiaceae</taxon>
        <taxon>Mytilinidion</taxon>
    </lineage>
</organism>
<keyword evidence="5" id="KW-1185">Reference proteome</keyword>
<gene>
    <name evidence="4 6" type="ORF">BDZ99DRAFT_487164</name>
</gene>
<dbReference type="SUPFAM" id="SSF51905">
    <property type="entry name" value="FAD/NAD(P)-binding domain"/>
    <property type="match status" value="2"/>
</dbReference>
<reference evidence="4 6" key="1">
    <citation type="journal article" date="2020" name="Stud. Mycol.">
        <title>101 Dothideomycetes genomes: a test case for predicting lifestyles and emergence of pathogens.</title>
        <authorList>
            <person name="Haridas S."/>
            <person name="Albert R."/>
            <person name="Binder M."/>
            <person name="Bloem J."/>
            <person name="Labutti K."/>
            <person name="Salamov A."/>
            <person name="Andreopoulos B."/>
            <person name="Baker S."/>
            <person name="Barry K."/>
            <person name="Bills G."/>
            <person name="Bluhm B."/>
            <person name="Cannon C."/>
            <person name="Castanera R."/>
            <person name="Culley D."/>
            <person name="Daum C."/>
            <person name="Ezra D."/>
            <person name="Gonzalez J."/>
            <person name="Henrissat B."/>
            <person name="Kuo A."/>
            <person name="Liang C."/>
            <person name="Lipzen A."/>
            <person name="Lutzoni F."/>
            <person name="Magnuson J."/>
            <person name="Mondo S."/>
            <person name="Nolan M."/>
            <person name="Ohm R."/>
            <person name="Pangilinan J."/>
            <person name="Park H.-J."/>
            <person name="Ramirez L."/>
            <person name="Alfaro M."/>
            <person name="Sun H."/>
            <person name="Tritt A."/>
            <person name="Yoshinaga Y."/>
            <person name="Zwiers L.-H."/>
            <person name="Turgeon B."/>
            <person name="Goodwin S."/>
            <person name="Spatafora J."/>
            <person name="Crous P."/>
            <person name="Grigoriev I."/>
        </authorList>
    </citation>
    <scope>NUCLEOTIDE SEQUENCE</scope>
    <source>
        <strain evidence="4 6">CBS 304.34</strain>
    </source>
</reference>
<dbReference type="InterPro" id="IPR000960">
    <property type="entry name" value="Flavin_mOase"/>
</dbReference>
<dbReference type="EMBL" id="MU003698">
    <property type="protein sequence ID" value="KAF2811310.1"/>
    <property type="molecule type" value="Genomic_DNA"/>
</dbReference>
<keyword evidence="1" id="KW-0285">Flavoprotein</keyword>
<dbReference type="InterPro" id="IPR050346">
    <property type="entry name" value="FMO-like"/>
</dbReference>
<sequence length="579" mass="65122">METKDQEYDVIIIGAGWYGLVAARTYLRLRPEAKVLVTDSDNTVGGVWSSDRLYPNLVAQVKLGLFNYTDTPMPSHGKTQKNLVTGNMIHDYLQKYAEDHDLLRRVRFNSHVERAERYNGGWRLHLRNSKDVLDTKKLMVATGVTSIPSLPSFEAEDISIPILHSRDLGSSSDKLQDPHVQHVVVLGAAKSAYDAVYLLLSMGKKVTWIIRPDGAGPLAILPTEVFGLFNVIAVASTRLMTFLSPSIFNTTGPGYGFFQKTVIGRWCTSKFWDTLTYLSNRHAGYFKGDHISALLPEIEEKSIFYANSGLGVVTLPDYWSTLHAGDLSVVRDHLTKIKGHDLILRSGTSIKADTAVMCTGWGDHFAMFDPATKLELGLPAYNMETEATDISKEMLWKKWDAEAMKSVDAKLPFLAKTPDLKNPKVVSHGVPKRWRLYRRVVPLDLAMKSDRSLAILGQIHTVQTPLVSEMQSFWAILYLLGELDLPDYDTMAKEVAEWNVWTAKRYLSQGQKHPYSLYDFLPYVDTLCKDLGINSRRKGSFYGEIFSPYKPEDFNGFIDEYLEKQGKAKPAALKANGLH</sequence>
<dbReference type="GO" id="GO:0004497">
    <property type="term" value="F:monooxygenase activity"/>
    <property type="evidence" value="ECO:0007669"/>
    <property type="project" value="UniProtKB-KW"/>
</dbReference>
<dbReference type="GeneID" id="54463709"/>
<name>A0A6A6YR92_9PEZI</name>
<dbReference type="InterPro" id="IPR036188">
    <property type="entry name" value="FAD/NAD-bd_sf"/>
</dbReference>
<dbReference type="Proteomes" id="UP000504636">
    <property type="component" value="Unplaced"/>
</dbReference>
<evidence type="ECO:0000256" key="2">
    <source>
        <dbReference type="ARBA" id="ARBA00022827"/>
    </source>
</evidence>
<evidence type="ECO:0000313" key="5">
    <source>
        <dbReference type="Proteomes" id="UP000504636"/>
    </source>
</evidence>
<dbReference type="OrthoDB" id="2915840at2759"/>
<evidence type="ECO:0000256" key="3">
    <source>
        <dbReference type="ARBA" id="ARBA00023002"/>
    </source>
</evidence>
<keyword evidence="3" id="KW-0560">Oxidoreductase</keyword>
<dbReference type="RefSeq" id="XP_033578274.1">
    <property type="nucleotide sequence ID" value="XM_033722816.1"/>
</dbReference>
<reference evidence="6" key="2">
    <citation type="submission" date="2020-04" db="EMBL/GenBank/DDBJ databases">
        <authorList>
            <consortium name="NCBI Genome Project"/>
        </authorList>
    </citation>
    <scope>NUCLEOTIDE SEQUENCE</scope>
    <source>
        <strain evidence="6">CBS 304.34</strain>
    </source>
</reference>
<evidence type="ECO:0000256" key="1">
    <source>
        <dbReference type="ARBA" id="ARBA00022630"/>
    </source>
</evidence>
<dbReference type="AlphaFoldDB" id="A0A6A6YR92"/>
<dbReference type="PIRSF" id="PIRSF000332">
    <property type="entry name" value="FMO"/>
    <property type="match status" value="1"/>
</dbReference>
<dbReference type="Gene3D" id="3.50.50.60">
    <property type="entry name" value="FAD/NAD(P)-binding domain"/>
    <property type="match status" value="2"/>
</dbReference>
<keyword evidence="2" id="KW-0274">FAD</keyword>
<keyword evidence="4 6" id="KW-0503">Monooxygenase</keyword>
<dbReference type="GO" id="GO:0050660">
    <property type="term" value="F:flavin adenine dinucleotide binding"/>
    <property type="evidence" value="ECO:0007669"/>
    <property type="project" value="InterPro"/>
</dbReference>
<dbReference type="Pfam" id="PF13738">
    <property type="entry name" value="Pyr_redox_3"/>
    <property type="match status" value="1"/>
</dbReference>
<accession>A0A6A6YR92</accession>
<evidence type="ECO:0000313" key="4">
    <source>
        <dbReference type="EMBL" id="KAF2811310.1"/>
    </source>
</evidence>
<protein>
    <submittedName>
        <fullName evidence="4 6">Dimethylaniline monooxygenase</fullName>
    </submittedName>
</protein>
<dbReference type="GO" id="GO:0050661">
    <property type="term" value="F:NADP binding"/>
    <property type="evidence" value="ECO:0007669"/>
    <property type="project" value="InterPro"/>
</dbReference>
<evidence type="ECO:0000313" key="6">
    <source>
        <dbReference type="RefSeq" id="XP_033578274.1"/>
    </source>
</evidence>
<dbReference type="PANTHER" id="PTHR23023">
    <property type="entry name" value="DIMETHYLANILINE MONOOXYGENASE"/>
    <property type="match status" value="1"/>
</dbReference>